<keyword evidence="2" id="KW-1133">Transmembrane helix</keyword>
<dbReference type="NCBIfam" id="NF033745">
    <property type="entry name" value="class_C_sortase"/>
    <property type="match status" value="1"/>
</dbReference>
<dbReference type="InterPro" id="IPR005754">
    <property type="entry name" value="Sortase"/>
</dbReference>
<organism evidence="3 4">
    <name type="scientific">Microbacterium croceum</name>
    <dbReference type="NCBI Taxonomy" id="2851645"/>
    <lineage>
        <taxon>Bacteria</taxon>
        <taxon>Bacillati</taxon>
        <taxon>Actinomycetota</taxon>
        <taxon>Actinomycetes</taxon>
        <taxon>Micrococcales</taxon>
        <taxon>Microbacteriaceae</taxon>
        <taxon>Microbacterium</taxon>
    </lineage>
</organism>
<dbReference type="RefSeq" id="WP_247631257.1">
    <property type="nucleotide sequence ID" value="NZ_JAHWXN010000002.1"/>
</dbReference>
<evidence type="ECO:0000313" key="4">
    <source>
        <dbReference type="Proteomes" id="UP001300096"/>
    </source>
</evidence>
<dbReference type="CDD" id="cd05827">
    <property type="entry name" value="Sortase_C"/>
    <property type="match status" value="1"/>
</dbReference>
<dbReference type="Proteomes" id="UP001300096">
    <property type="component" value="Unassembled WGS sequence"/>
</dbReference>
<feature type="transmembrane region" description="Helical" evidence="2">
    <location>
        <begin position="21"/>
        <end position="42"/>
    </location>
</feature>
<dbReference type="InterPro" id="IPR042002">
    <property type="entry name" value="Sortase_C"/>
</dbReference>
<keyword evidence="2" id="KW-0472">Membrane</keyword>
<accession>A0ABT0FIL0</accession>
<evidence type="ECO:0000256" key="1">
    <source>
        <dbReference type="ARBA" id="ARBA00022801"/>
    </source>
</evidence>
<keyword evidence="4" id="KW-1185">Reference proteome</keyword>
<dbReference type="Gene3D" id="2.40.260.10">
    <property type="entry name" value="Sortase"/>
    <property type="match status" value="1"/>
</dbReference>
<gene>
    <name evidence="3" type="ORF">KZC51_17355</name>
</gene>
<protein>
    <submittedName>
        <fullName evidence="3">Class C sortase</fullName>
    </submittedName>
</protein>
<reference evidence="3 4" key="1">
    <citation type="submission" date="2021-06" db="EMBL/GenBank/DDBJ databases">
        <title>Genome-based taxonomic framework of Microbacterium strains isolated from marine environment, the description of four new species and reclassification of four preexisting species.</title>
        <authorList>
            <person name="Lee S.D."/>
            <person name="Kim S.-M."/>
            <person name="Byeon Y.-S."/>
            <person name="Yang H.L."/>
            <person name="Kim I.S."/>
        </authorList>
    </citation>
    <scope>NUCLEOTIDE SEQUENCE [LARGE SCALE GENOMIC DNA]</scope>
    <source>
        <strain evidence="3 4">SSW1-49</strain>
    </source>
</reference>
<evidence type="ECO:0000313" key="3">
    <source>
        <dbReference type="EMBL" id="MCK2037899.1"/>
    </source>
</evidence>
<proteinExistence type="predicted"/>
<keyword evidence="1" id="KW-0378">Hydrolase</keyword>
<dbReference type="InterPro" id="IPR023365">
    <property type="entry name" value="Sortase_dom-sf"/>
</dbReference>
<name>A0ABT0FIL0_9MICO</name>
<sequence>MTALEDAPRTRRTDRERPRRHFSLASAVVAAMLLVGVGTVTYPTAANWFSDRAHATEVSGYIQDVQDLGESALQKILEAAEQYNEDLQSGPLRDPFVLDQDGRANDIEAGWADYVSQLDFGTEAPMARIRIPEIDVDLPIYHGTEDTVLDKGVGHLYGTSLPVGGIDTHAVLSGHSGLPGSELFTKVNQLENDDLIYIDVAGKTLTYKVDQILTVAPDDASDLRQVAGHDYVTLLTCTPIGVNSHRLLVRAERVPDATASDTAAAVAPNANDPGVPWWALWSGATLIGCLALAWPRRADKSSEAEELDAA</sequence>
<dbReference type="Pfam" id="PF04203">
    <property type="entry name" value="Sortase"/>
    <property type="match status" value="1"/>
</dbReference>
<evidence type="ECO:0000256" key="2">
    <source>
        <dbReference type="SAM" id="Phobius"/>
    </source>
</evidence>
<keyword evidence="2" id="KW-0812">Transmembrane</keyword>
<dbReference type="EMBL" id="JAHWXN010000002">
    <property type="protein sequence ID" value="MCK2037899.1"/>
    <property type="molecule type" value="Genomic_DNA"/>
</dbReference>
<dbReference type="NCBIfam" id="TIGR01076">
    <property type="entry name" value="sortase_fam"/>
    <property type="match status" value="1"/>
</dbReference>
<comment type="caution">
    <text evidence="3">The sequence shown here is derived from an EMBL/GenBank/DDBJ whole genome shotgun (WGS) entry which is preliminary data.</text>
</comment>
<dbReference type="SUPFAM" id="SSF63817">
    <property type="entry name" value="Sortase"/>
    <property type="match status" value="1"/>
</dbReference>